<dbReference type="Proteomes" id="UP000668403">
    <property type="component" value="Unassembled WGS sequence"/>
</dbReference>
<dbReference type="RefSeq" id="WP_208240084.1">
    <property type="nucleotide sequence ID" value="NZ_BAAAQU010000002.1"/>
</dbReference>
<dbReference type="Pfam" id="PF07969">
    <property type="entry name" value="Amidohydro_3"/>
    <property type="match status" value="1"/>
</dbReference>
<dbReference type="Gene3D" id="2.30.40.10">
    <property type="entry name" value="Urease, subunit C, domain 1"/>
    <property type="match status" value="1"/>
</dbReference>
<proteinExistence type="predicted"/>
<evidence type="ECO:0000313" key="2">
    <source>
        <dbReference type="EMBL" id="MBO2990800.1"/>
    </source>
</evidence>
<name>A0A939QER9_9MICO</name>
<evidence type="ECO:0000313" key="3">
    <source>
        <dbReference type="Proteomes" id="UP000668403"/>
    </source>
</evidence>
<evidence type="ECO:0000259" key="1">
    <source>
        <dbReference type="Pfam" id="PF07969"/>
    </source>
</evidence>
<sequence length="551" mass="58768">MSTTIYRNGTVFTAETGSSPAEAFAVTEGLFAAVGSLTDVRAAVGAVTGDPETNGVAEIDLDGAFVAPGIIDSHTHLTMFGEALGKAQLRDCTSVAEIQERLLAWHEAHPDAPRVLGVSWMFDAIESGRPTAAMLDEIFPDTPVYLDANDLHSVWTNTAGLAELGIDRNTPNPIGGEIARDADGNATGMLYETAGTQFAWDFLSRARTQDDTVRFLEHAFAAYLESGVTGVTDMALSEADVDAIRALIARDGRLPFPITGHRILEPTGDTAQDLAAVAQVAALRDLVAASEDARWFRIAGVKFIMDGVIDACTATMRAPYADGSNCDPIWSAESIRPVAEAADAAGLQIAMHAIGDRTSELALDTIEHCIRAGELRPRRHRIEHLESVTDATIERMGELGVTASLQPVHSDPAVLANWKAVLGDERQEQGFPWHKFRQAGVPVTLGTDAPTAPHQALANLFIALTGGSAITPTLPAYHPERAFSAEEALTALTAGSAYAGEMDQTSGRIRPGLHANFIVLDIDPLTVEPSALLEAKVQRTFVLGEERHRAA</sequence>
<protein>
    <submittedName>
        <fullName evidence="2">Amidohydrolase</fullName>
    </submittedName>
</protein>
<accession>A0A939QER9</accession>
<dbReference type="SUPFAM" id="SSF51338">
    <property type="entry name" value="Composite domain of metallo-dependent hydrolases"/>
    <property type="match status" value="1"/>
</dbReference>
<dbReference type="InterPro" id="IPR033932">
    <property type="entry name" value="YtcJ-like"/>
</dbReference>
<dbReference type="PANTHER" id="PTHR22642:SF20">
    <property type="entry name" value="AMIDOHYDROLASE 3 DOMAIN-CONTAINING PROTEIN"/>
    <property type="match status" value="1"/>
</dbReference>
<dbReference type="InterPro" id="IPR011059">
    <property type="entry name" value="Metal-dep_hydrolase_composite"/>
</dbReference>
<dbReference type="PANTHER" id="PTHR22642">
    <property type="entry name" value="IMIDAZOLONEPROPIONASE"/>
    <property type="match status" value="1"/>
</dbReference>
<dbReference type="GO" id="GO:0016810">
    <property type="term" value="F:hydrolase activity, acting on carbon-nitrogen (but not peptide) bonds"/>
    <property type="evidence" value="ECO:0007669"/>
    <property type="project" value="InterPro"/>
</dbReference>
<dbReference type="InterPro" id="IPR013108">
    <property type="entry name" value="Amidohydro_3"/>
</dbReference>
<organism evidence="2 3">
    <name type="scientific">Leucobacter tardus</name>
    <dbReference type="NCBI Taxonomy" id="501483"/>
    <lineage>
        <taxon>Bacteria</taxon>
        <taxon>Bacillati</taxon>
        <taxon>Actinomycetota</taxon>
        <taxon>Actinomycetes</taxon>
        <taxon>Micrococcales</taxon>
        <taxon>Microbacteriaceae</taxon>
        <taxon>Leucobacter</taxon>
    </lineage>
</organism>
<dbReference type="Gene3D" id="3.10.310.70">
    <property type="match status" value="1"/>
</dbReference>
<comment type="caution">
    <text evidence="2">The sequence shown here is derived from an EMBL/GenBank/DDBJ whole genome shotgun (WGS) entry which is preliminary data.</text>
</comment>
<gene>
    <name evidence="2" type="ORF">J4H85_12420</name>
</gene>
<dbReference type="InterPro" id="IPR032466">
    <property type="entry name" value="Metal_Hydrolase"/>
</dbReference>
<dbReference type="AlphaFoldDB" id="A0A939QER9"/>
<reference evidence="2" key="1">
    <citation type="submission" date="2021-03" db="EMBL/GenBank/DDBJ databases">
        <title>Leucobacter chromiisoli sp. nov., isolated from chromium-containing soil of chemical plant.</title>
        <authorList>
            <person name="Xu Z."/>
        </authorList>
    </citation>
    <scope>NUCLEOTIDE SEQUENCE</scope>
    <source>
        <strain evidence="2">K 70/01</strain>
    </source>
</reference>
<dbReference type="SUPFAM" id="SSF51556">
    <property type="entry name" value="Metallo-dependent hydrolases"/>
    <property type="match status" value="1"/>
</dbReference>
<dbReference type="EMBL" id="JAGFBF010000005">
    <property type="protein sequence ID" value="MBO2990800.1"/>
    <property type="molecule type" value="Genomic_DNA"/>
</dbReference>
<dbReference type="Gene3D" id="3.20.20.140">
    <property type="entry name" value="Metal-dependent hydrolases"/>
    <property type="match status" value="1"/>
</dbReference>
<keyword evidence="3" id="KW-1185">Reference proteome</keyword>
<dbReference type="CDD" id="cd01300">
    <property type="entry name" value="YtcJ_like"/>
    <property type="match status" value="1"/>
</dbReference>
<feature type="domain" description="Amidohydrolase 3" evidence="1">
    <location>
        <begin position="58"/>
        <end position="545"/>
    </location>
</feature>